<evidence type="ECO:0000259" key="4">
    <source>
        <dbReference type="PROSITE" id="PS50902"/>
    </source>
</evidence>
<evidence type="ECO:0000313" key="9">
    <source>
        <dbReference type="Proteomes" id="UP000253915"/>
    </source>
</evidence>
<dbReference type="AlphaFoldDB" id="A0A369MQ24"/>
<dbReference type="GO" id="GO:0010181">
    <property type="term" value="F:FMN binding"/>
    <property type="evidence" value="ECO:0007669"/>
    <property type="project" value="InterPro"/>
</dbReference>
<reference evidence="8 9" key="1">
    <citation type="journal article" date="2018" name="Elife">
        <title>Discovery and characterization of a prevalent human gut bacterial enzyme sufficient for the inactivation of a family of plant toxins.</title>
        <authorList>
            <person name="Koppel N."/>
            <person name="Bisanz J.E."/>
            <person name="Pandelia M.E."/>
            <person name="Turnbaugh P.J."/>
            <person name="Balskus E.P."/>
        </authorList>
    </citation>
    <scope>NUCLEOTIDE SEQUENCE [LARGE SCALE GENOMIC DNA]</scope>
    <source>
        <strain evidence="7 9">16A</strain>
        <strain evidence="6 8">MR1 #12</strain>
    </source>
</reference>
<dbReference type="PANTHER" id="PTHR43122:SF1">
    <property type="entry name" value="IRON-SULFUR-BINDING PROTEIN"/>
    <property type="match status" value="1"/>
</dbReference>
<dbReference type="Proteomes" id="UP000253752">
    <property type="component" value="Unassembled WGS sequence"/>
</dbReference>
<evidence type="ECO:0000313" key="8">
    <source>
        <dbReference type="Proteomes" id="UP000253752"/>
    </source>
</evidence>
<dbReference type="SUPFAM" id="SSF54862">
    <property type="entry name" value="4Fe-4S ferredoxins"/>
    <property type="match status" value="1"/>
</dbReference>
<comment type="caution">
    <text evidence="6">The sequence shown here is derived from an EMBL/GenBank/DDBJ whole genome shotgun (WGS) entry which is preliminary data.</text>
</comment>
<dbReference type="Proteomes" id="UP000253915">
    <property type="component" value="Unassembled WGS sequence"/>
</dbReference>
<dbReference type="EMBL" id="PPTX01000039">
    <property type="protein sequence ID" value="RDB74402.1"/>
    <property type="molecule type" value="Genomic_DNA"/>
</dbReference>
<dbReference type="InterPro" id="IPR017900">
    <property type="entry name" value="4Fe4S_Fe_S_CS"/>
</dbReference>
<feature type="domain" description="4Fe-4S ferredoxin-type" evidence="5">
    <location>
        <begin position="217"/>
        <end position="237"/>
    </location>
</feature>
<protein>
    <submittedName>
        <fullName evidence="6">4Fe-4S ferredoxin</fullName>
    </submittedName>
</protein>
<dbReference type="PROSITE" id="PS51379">
    <property type="entry name" value="4FE4S_FER_2"/>
    <property type="match status" value="2"/>
</dbReference>
<dbReference type="InterPro" id="IPR029039">
    <property type="entry name" value="Flavoprotein-like_sf"/>
</dbReference>
<keyword evidence="3" id="KW-0411">Iron-sulfur</keyword>
<dbReference type="PROSITE" id="PS00198">
    <property type="entry name" value="4FE4S_FER_1"/>
    <property type="match status" value="1"/>
</dbReference>
<evidence type="ECO:0000256" key="3">
    <source>
        <dbReference type="ARBA" id="ARBA00023014"/>
    </source>
</evidence>
<evidence type="ECO:0000256" key="2">
    <source>
        <dbReference type="ARBA" id="ARBA00023004"/>
    </source>
</evidence>
<evidence type="ECO:0000313" key="7">
    <source>
        <dbReference type="EMBL" id="RDC36713.1"/>
    </source>
</evidence>
<sequence length="260" mass="27442">MSSIVRAVYFSPTRTTKTIVQEVAGALAAPLGASVEVTDLTLPAQRPADVSCAADDVLVFGFPVYAGRVPVLLRDEFAHLEGRGTPAVVVGLYGNRAFDDALLEAADLLEERGFNVTAAGAFVGEHSLTARVGTGRPDDADIAAAQRFGADLGESLTRSRDLPAPTIKGSRPYKELKPGADVRPLTSDACTSCGICVARCPLGIIDEDDPALVGAGCLHCCACVKSCPEDAKRFSSESTDQVIAMLESKCLERKEPELFR</sequence>
<evidence type="ECO:0000313" key="6">
    <source>
        <dbReference type="EMBL" id="RDB74402.1"/>
    </source>
</evidence>
<dbReference type="InterPro" id="IPR017896">
    <property type="entry name" value="4Fe4S_Fe-S-bd"/>
</dbReference>
<proteinExistence type="predicted"/>
<name>A0A369MQ24_EGGLN</name>
<dbReference type="GO" id="GO:0051536">
    <property type="term" value="F:iron-sulfur cluster binding"/>
    <property type="evidence" value="ECO:0007669"/>
    <property type="project" value="UniProtKB-KW"/>
</dbReference>
<keyword evidence="1" id="KW-0479">Metal-binding</keyword>
<dbReference type="EMBL" id="PPUQ01000016">
    <property type="protein sequence ID" value="RDC36713.1"/>
    <property type="molecule type" value="Genomic_DNA"/>
</dbReference>
<dbReference type="GO" id="GO:0046872">
    <property type="term" value="F:metal ion binding"/>
    <property type="evidence" value="ECO:0007669"/>
    <property type="project" value="UniProtKB-KW"/>
</dbReference>
<dbReference type="Gene3D" id="3.30.70.20">
    <property type="match status" value="1"/>
</dbReference>
<dbReference type="PROSITE" id="PS50902">
    <property type="entry name" value="FLAVODOXIN_LIKE"/>
    <property type="match status" value="1"/>
</dbReference>
<dbReference type="RefSeq" id="WP_114513361.1">
    <property type="nucleotide sequence ID" value="NZ_CABMOO010000015.1"/>
</dbReference>
<evidence type="ECO:0000259" key="5">
    <source>
        <dbReference type="PROSITE" id="PS51379"/>
    </source>
</evidence>
<feature type="domain" description="Flavodoxin-like" evidence="4">
    <location>
        <begin position="5"/>
        <end position="153"/>
    </location>
</feature>
<dbReference type="PANTHER" id="PTHR43122">
    <property type="entry name" value="FERREDOXIN SUBUNIT OF PYRUVATE:FLAVODOXIN OXIDOREDUCTASE-RELATED"/>
    <property type="match status" value="1"/>
</dbReference>
<feature type="domain" description="4Fe-4S ferredoxin-type" evidence="5">
    <location>
        <begin position="181"/>
        <end position="210"/>
    </location>
</feature>
<dbReference type="SUPFAM" id="SSF52218">
    <property type="entry name" value="Flavoproteins"/>
    <property type="match status" value="1"/>
</dbReference>
<gene>
    <name evidence="7" type="ORF">C1853_11070</name>
    <name evidence="6" type="ORF">C1872_15235</name>
</gene>
<dbReference type="InterPro" id="IPR008254">
    <property type="entry name" value="Flavodoxin/NO_synth"/>
</dbReference>
<keyword evidence="2" id="KW-0408">Iron</keyword>
<accession>A0A369MQ24</accession>
<evidence type="ECO:0000256" key="1">
    <source>
        <dbReference type="ARBA" id="ARBA00022723"/>
    </source>
</evidence>
<dbReference type="Gene3D" id="3.40.50.360">
    <property type="match status" value="1"/>
</dbReference>
<organism evidence="6 8">
    <name type="scientific">Eggerthella lenta</name>
    <name type="common">Eubacterium lentum</name>
    <dbReference type="NCBI Taxonomy" id="84112"/>
    <lineage>
        <taxon>Bacteria</taxon>
        <taxon>Bacillati</taxon>
        <taxon>Actinomycetota</taxon>
        <taxon>Coriobacteriia</taxon>
        <taxon>Eggerthellales</taxon>
        <taxon>Eggerthellaceae</taxon>
        <taxon>Eggerthella</taxon>
    </lineage>
</organism>